<dbReference type="InterPro" id="IPR043714">
    <property type="entry name" value="DUF5655"/>
</dbReference>
<protein>
    <recommendedName>
        <fullName evidence="1">DUF5655 domain-containing protein</fullName>
    </recommendedName>
</protein>
<evidence type="ECO:0000313" key="2">
    <source>
        <dbReference type="EMBL" id="RZS44656.1"/>
    </source>
</evidence>
<dbReference type="EMBL" id="SGWQ01000001">
    <property type="protein sequence ID" value="RZS44656.1"/>
    <property type="molecule type" value="Genomic_DNA"/>
</dbReference>
<comment type="caution">
    <text evidence="2">The sequence shown here is derived from an EMBL/GenBank/DDBJ whole genome shotgun (WGS) entry which is preliminary data.</text>
</comment>
<gene>
    <name evidence="2" type="ORF">EV193_101532</name>
</gene>
<dbReference type="Proteomes" id="UP000294257">
    <property type="component" value="Unassembled WGS sequence"/>
</dbReference>
<reference evidence="2 3" key="1">
    <citation type="submission" date="2019-02" db="EMBL/GenBank/DDBJ databases">
        <title>Genomic Encyclopedia of Type Strains, Phase IV (KMG-IV): sequencing the most valuable type-strain genomes for metagenomic binning, comparative biology and taxonomic classification.</title>
        <authorList>
            <person name="Goeker M."/>
        </authorList>
    </citation>
    <scope>NUCLEOTIDE SEQUENCE [LARGE SCALE GENOMIC DNA]</scope>
    <source>
        <strain evidence="2 3">DSM 101727</strain>
    </source>
</reference>
<dbReference type="AlphaFoldDB" id="A0A4Q7L5Y3"/>
<keyword evidence="3" id="KW-1185">Reference proteome</keyword>
<proteinExistence type="predicted"/>
<dbReference type="RefSeq" id="WP_130342313.1">
    <property type="nucleotide sequence ID" value="NZ_SGWQ01000001.1"/>
</dbReference>
<organism evidence="2 3">
    <name type="scientific">Herbihabitans rhizosphaerae</name>
    <dbReference type="NCBI Taxonomy" id="1872711"/>
    <lineage>
        <taxon>Bacteria</taxon>
        <taxon>Bacillati</taxon>
        <taxon>Actinomycetota</taxon>
        <taxon>Actinomycetes</taxon>
        <taxon>Pseudonocardiales</taxon>
        <taxon>Pseudonocardiaceae</taxon>
        <taxon>Herbihabitans</taxon>
    </lineage>
</organism>
<dbReference type="Pfam" id="PF18899">
    <property type="entry name" value="DUF5655"/>
    <property type="match status" value="1"/>
</dbReference>
<feature type="domain" description="DUF5655" evidence="1">
    <location>
        <begin position="3"/>
        <end position="110"/>
    </location>
</feature>
<dbReference type="OrthoDB" id="5768818at2"/>
<evidence type="ECO:0000313" key="3">
    <source>
        <dbReference type="Proteomes" id="UP000294257"/>
    </source>
</evidence>
<name>A0A4Q7L5Y3_9PSEU</name>
<accession>A0A4Q7L5Y3</accession>
<sequence>MTIEDYFATGPPFERPVFEAVLSHVGSLGPVHVEPVSVGIFLKRTKTFCELRPMVRWVACALNLPSTVNSPRFARRIRASGSRMYNVVNLRSPEDVDDEVRGWLTEAYLFAE</sequence>
<evidence type="ECO:0000259" key="1">
    <source>
        <dbReference type="Pfam" id="PF18899"/>
    </source>
</evidence>